<sequence length="580" mass="64588">MAEVCAKGGADDDNADESSALLKQRPGLVVPCEVEHTAEHNDERLHTTALRRFWRGLVNAFSFGNAQYARRRFILILLGILTFGSGAYLAISIMTPSTPVPSIPGDIRLVLLADAHLIGPQYKNGTESNDVDNESILKAESRLREAQRKIEALQPAPAAVVFLGDVIHNGYASRELKWYEDNRNAYTVGQEIFGSFKIPVRYIWGNHDYHTVCGNVSKSFDRFQLSHRLFQRFLGDDAKEYGILRAGRYKLLFLNGMLGPSWDPTHPRCDTRFASLGEQQLRWLAEQLRGTEPTFVFLHHPLPVTMRSEAPTLHHPDLLSLLVANSQQIMAVFSGHYHRGLFWQDAYPFRHYTLPSCRYDSDNWFVLHLPSTGDVRSWELLDWEKNTKPHNEHDLDGDGSRCSETWDYPGATWGWQLPRRLEPQPPEDGSCGSPTKEEVDSGAVPLPNLQKADDVPGPTGHQFNPEPACSRKYLPAFLDLCLKEGASAACCGILGQHLQPSSAAYAASCMCWPPFWQEAHRLFRTGNQSVTAVQELLAGCEADFGTTSLQWPGRPGGSCMALGPKGLELPPQGASLTNGK</sequence>
<dbReference type="AlphaFoldDB" id="A0A8J4CRS7"/>
<accession>A0A8J4CRS7</accession>
<gene>
    <name evidence="3" type="ORF">Vretifemale_15280</name>
    <name evidence="4" type="ORF">Vretimale_14280</name>
</gene>
<keyword evidence="1" id="KW-0812">Transmembrane</keyword>
<dbReference type="EMBL" id="BNCP01000038">
    <property type="protein sequence ID" value="GIL87177.1"/>
    <property type="molecule type" value="Genomic_DNA"/>
</dbReference>
<dbReference type="GO" id="GO:0016787">
    <property type="term" value="F:hydrolase activity"/>
    <property type="evidence" value="ECO:0007669"/>
    <property type="project" value="InterPro"/>
</dbReference>
<keyword evidence="1" id="KW-0472">Membrane</keyword>
<proteinExistence type="predicted"/>
<dbReference type="Proteomes" id="UP000747110">
    <property type="component" value="Unassembled WGS sequence"/>
</dbReference>
<dbReference type="InterPro" id="IPR029052">
    <property type="entry name" value="Metallo-depent_PP-like"/>
</dbReference>
<evidence type="ECO:0000313" key="4">
    <source>
        <dbReference type="EMBL" id="GIM10697.1"/>
    </source>
</evidence>
<evidence type="ECO:0000313" key="3">
    <source>
        <dbReference type="EMBL" id="GIL87177.1"/>
    </source>
</evidence>
<organism evidence="3 5">
    <name type="scientific">Volvox reticuliferus</name>
    <dbReference type="NCBI Taxonomy" id="1737510"/>
    <lineage>
        <taxon>Eukaryota</taxon>
        <taxon>Viridiplantae</taxon>
        <taxon>Chlorophyta</taxon>
        <taxon>core chlorophytes</taxon>
        <taxon>Chlorophyceae</taxon>
        <taxon>CS clade</taxon>
        <taxon>Chlamydomonadales</taxon>
        <taxon>Volvocaceae</taxon>
        <taxon>Volvox</taxon>
    </lineage>
</organism>
<dbReference type="EMBL" id="BNCQ01000035">
    <property type="protein sequence ID" value="GIM10697.1"/>
    <property type="molecule type" value="Genomic_DNA"/>
</dbReference>
<keyword evidence="1" id="KW-1133">Transmembrane helix</keyword>
<dbReference type="PANTHER" id="PTHR43143">
    <property type="entry name" value="METALLOPHOSPHOESTERASE, CALCINEURIN SUPERFAMILY"/>
    <property type="match status" value="1"/>
</dbReference>
<protein>
    <recommendedName>
        <fullName evidence="2">Calcineurin-like phosphoesterase domain-containing protein</fullName>
    </recommendedName>
</protein>
<dbReference type="PANTHER" id="PTHR43143:SF1">
    <property type="entry name" value="SERINE_THREONINE-PROTEIN PHOSPHATASE CPPED1"/>
    <property type="match status" value="1"/>
</dbReference>
<dbReference type="InterPro" id="IPR004843">
    <property type="entry name" value="Calcineurin-like_PHP"/>
</dbReference>
<dbReference type="Gene3D" id="3.60.21.10">
    <property type="match status" value="1"/>
</dbReference>
<reference evidence="3" key="1">
    <citation type="journal article" date="2021" name="Proc. Natl. Acad. Sci. U.S.A.">
        <title>Three genomes in the algal genus Volvox reveal the fate of a haploid sex-determining region after a transition to homothallism.</title>
        <authorList>
            <person name="Yamamoto K."/>
            <person name="Hamaji T."/>
            <person name="Kawai-Toyooka H."/>
            <person name="Matsuzaki R."/>
            <person name="Takahashi F."/>
            <person name="Nishimura Y."/>
            <person name="Kawachi M."/>
            <person name="Noguchi H."/>
            <person name="Minakuchi Y."/>
            <person name="Umen J.G."/>
            <person name="Toyoda A."/>
            <person name="Nozaki H."/>
        </authorList>
    </citation>
    <scope>NUCLEOTIDE SEQUENCE</scope>
    <source>
        <strain evidence="4">NIES-3785</strain>
        <strain evidence="3">NIES-3786</strain>
    </source>
</reference>
<keyword evidence="5" id="KW-1185">Reference proteome</keyword>
<dbReference type="Pfam" id="PF00149">
    <property type="entry name" value="Metallophos"/>
    <property type="match status" value="1"/>
</dbReference>
<feature type="transmembrane region" description="Helical" evidence="1">
    <location>
        <begin position="73"/>
        <end position="94"/>
    </location>
</feature>
<dbReference type="OrthoDB" id="9675250at2759"/>
<name>A0A8J4CRS7_9CHLO</name>
<evidence type="ECO:0000256" key="1">
    <source>
        <dbReference type="SAM" id="Phobius"/>
    </source>
</evidence>
<dbReference type="Proteomes" id="UP000722791">
    <property type="component" value="Unassembled WGS sequence"/>
</dbReference>
<evidence type="ECO:0000259" key="2">
    <source>
        <dbReference type="Pfam" id="PF00149"/>
    </source>
</evidence>
<comment type="caution">
    <text evidence="3">The sequence shown here is derived from an EMBL/GenBank/DDBJ whole genome shotgun (WGS) entry which is preliminary data.</text>
</comment>
<evidence type="ECO:0000313" key="5">
    <source>
        <dbReference type="Proteomes" id="UP000747110"/>
    </source>
</evidence>
<dbReference type="InterPro" id="IPR051918">
    <property type="entry name" value="STPP_CPPED1"/>
</dbReference>
<feature type="domain" description="Calcineurin-like phosphoesterase" evidence="2">
    <location>
        <begin position="108"/>
        <end position="339"/>
    </location>
</feature>
<dbReference type="SUPFAM" id="SSF56300">
    <property type="entry name" value="Metallo-dependent phosphatases"/>
    <property type="match status" value="1"/>
</dbReference>